<dbReference type="AlphaFoldDB" id="M7BV59"/>
<feature type="chain" id="PRO_5004080342" evidence="1">
    <location>
        <begin position="23"/>
        <end position="130"/>
    </location>
</feature>
<dbReference type="Proteomes" id="UP000031443">
    <property type="component" value="Unassembled WGS sequence"/>
</dbReference>
<dbReference type="Gene3D" id="2.10.60.10">
    <property type="entry name" value="CD59"/>
    <property type="match status" value="1"/>
</dbReference>
<evidence type="ECO:0000313" key="2">
    <source>
        <dbReference type="EMBL" id="EMP41716.1"/>
    </source>
</evidence>
<proteinExistence type="predicted"/>
<name>M7BV59_CHEMY</name>
<feature type="signal peptide" evidence="1">
    <location>
        <begin position="1"/>
        <end position="22"/>
    </location>
</feature>
<evidence type="ECO:0000313" key="3">
    <source>
        <dbReference type="Proteomes" id="UP000031443"/>
    </source>
</evidence>
<reference evidence="3" key="1">
    <citation type="journal article" date="2013" name="Nat. Genet.">
        <title>The draft genomes of soft-shell turtle and green sea turtle yield insights into the development and evolution of the turtle-specific body plan.</title>
        <authorList>
            <person name="Wang Z."/>
            <person name="Pascual-Anaya J."/>
            <person name="Zadissa A."/>
            <person name="Li W."/>
            <person name="Niimura Y."/>
            <person name="Huang Z."/>
            <person name="Li C."/>
            <person name="White S."/>
            <person name="Xiong Z."/>
            <person name="Fang D."/>
            <person name="Wang B."/>
            <person name="Ming Y."/>
            <person name="Chen Y."/>
            <person name="Zheng Y."/>
            <person name="Kuraku S."/>
            <person name="Pignatelli M."/>
            <person name="Herrero J."/>
            <person name="Beal K."/>
            <person name="Nozawa M."/>
            <person name="Li Q."/>
            <person name="Wang J."/>
            <person name="Zhang H."/>
            <person name="Yu L."/>
            <person name="Shigenobu S."/>
            <person name="Wang J."/>
            <person name="Liu J."/>
            <person name="Flicek P."/>
            <person name="Searle S."/>
            <person name="Wang J."/>
            <person name="Kuratani S."/>
            <person name="Yin Y."/>
            <person name="Aken B."/>
            <person name="Zhang G."/>
            <person name="Irie N."/>
        </authorList>
    </citation>
    <scope>NUCLEOTIDE SEQUENCE [LARGE SCALE GENOMIC DNA]</scope>
</reference>
<dbReference type="InterPro" id="IPR045860">
    <property type="entry name" value="Snake_toxin-like_sf"/>
</dbReference>
<gene>
    <name evidence="2" type="ORF">UY3_01012</name>
</gene>
<dbReference type="GO" id="GO:0030154">
    <property type="term" value="P:cell differentiation"/>
    <property type="evidence" value="ECO:0007669"/>
    <property type="project" value="UniProtKB-ARBA"/>
</dbReference>
<dbReference type="CDD" id="cd23553">
    <property type="entry name" value="TFP_LU_ECD_Ly6PGE"/>
    <property type="match status" value="1"/>
</dbReference>
<protein>
    <submittedName>
        <fullName evidence="2">Uncharacterized protein</fullName>
    </submittedName>
</protein>
<accession>M7BV59</accession>
<evidence type="ECO:0000256" key="1">
    <source>
        <dbReference type="SAM" id="SignalP"/>
    </source>
</evidence>
<keyword evidence="3" id="KW-1185">Reference proteome</keyword>
<sequence length="130" mass="13858">MSAMKTLLALVIFMCLAAERKALKCHICIASNEDDCNQQGSHGCPHYADACSTIVATDSVIKSCSYKSFCDQAWYRSASGATLECCFSDDCNGPQRGSSAGTRNAGDSTQFHYPIFVAVAVVGKLLLSSL</sequence>
<dbReference type="SUPFAM" id="SSF57302">
    <property type="entry name" value="Snake toxin-like"/>
    <property type="match status" value="1"/>
</dbReference>
<keyword evidence="1" id="KW-0732">Signal</keyword>
<organism evidence="2 3">
    <name type="scientific">Chelonia mydas</name>
    <name type="common">Green sea-turtle</name>
    <name type="synonym">Chelonia agassizi</name>
    <dbReference type="NCBI Taxonomy" id="8469"/>
    <lineage>
        <taxon>Eukaryota</taxon>
        <taxon>Metazoa</taxon>
        <taxon>Chordata</taxon>
        <taxon>Craniata</taxon>
        <taxon>Vertebrata</taxon>
        <taxon>Euteleostomi</taxon>
        <taxon>Archelosauria</taxon>
        <taxon>Testudinata</taxon>
        <taxon>Testudines</taxon>
        <taxon>Cryptodira</taxon>
        <taxon>Durocryptodira</taxon>
        <taxon>Americhelydia</taxon>
        <taxon>Chelonioidea</taxon>
        <taxon>Cheloniidae</taxon>
        <taxon>Chelonia</taxon>
    </lineage>
</organism>
<dbReference type="EMBL" id="KB485296">
    <property type="protein sequence ID" value="EMP41716.1"/>
    <property type="molecule type" value="Genomic_DNA"/>
</dbReference>